<gene>
    <name evidence="1" type="ORF">EV656_104139</name>
</gene>
<dbReference type="SUPFAM" id="SSF159709">
    <property type="entry name" value="PhnH-like"/>
    <property type="match status" value="1"/>
</dbReference>
<organism evidence="1 2">
    <name type="scientific">Rhodovulum adriaticum</name>
    <name type="common">Rhodopseudomonas adriatica</name>
    <dbReference type="NCBI Taxonomy" id="35804"/>
    <lineage>
        <taxon>Bacteria</taxon>
        <taxon>Pseudomonadati</taxon>
        <taxon>Pseudomonadota</taxon>
        <taxon>Alphaproteobacteria</taxon>
        <taxon>Rhodobacterales</taxon>
        <taxon>Paracoccaceae</taxon>
        <taxon>Rhodovulum</taxon>
    </lineage>
</organism>
<name>A0A4R2NP98_RHOAD</name>
<dbReference type="InterPro" id="IPR038058">
    <property type="entry name" value="PhnH-like_sp"/>
</dbReference>
<proteinExistence type="predicted"/>
<protein>
    <submittedName>
        <fullName evidence="1">Alpha-D-ribose 1-methylphosphonate 5-triphosphate synthase subunit PhnH</fullName>
    </submittedName>
</protein>
<dbReference type="EMBL" id="SLXL01000004">
    <property type="protein sequence ID" value="TCP23168.1"/>
    <property type="molecule type" value="Genomic_DNA"/>
</dbReference>
<comment type="caution">
    <text evidence="1">The sequence shown here is derived from an EMBL/GenBank/DDBJ whole genome shotgun (WGS) entry which is preliminary data.</text>
</comment>
<evidence type="ECO:0000313" key="2">
    <source>
        <dbReference type="Proteomes" id="UP000295733"/>
    </source>
</evidence>
<dbReference type="AlphaFoldDB" id="A0A4R2NP98"/>
<dbReference type="Gene3D" id="3.40.50.11310">
    <property type="entry name" value="Bacterial phosphonate metabolism protein PhnH"/>
    <property type="match status" value="1"/>
</dbReference>
<dbReference type="Pfam" id="PF05845">
    <property type="entry name" value="PhnH"/>
    <property type="match status" value="1"/>
</dbReference>
<dbReference type="InterPro" id="IPR008772">
    <property type="entry name" value="Phosphonate_metab_PhnH"/>
</dbReference>
<keyword evidence="2" id="KW-1185">Reference proteome</keyword>
<evidence type="ECO:0000313" key="1">
    <source>
        <dbReference type="EMBL" id="TCP23168.1"/>
    </source>
</evidence>
<dbReference type="GO" id="GO:0019634">
    <property type="term" value="P:organic phosphonate metabolic process"/>
    <property type="evidence" value="ECO:0007669"/>
    <property type="project" value="InterPro"/>
</dbReference>
<dbReference type="PIRSF" id="PIRSF020680">
    <property type="entry name" value="PhnH"/>
    <property type="match status" value="1"/>
</dbReference>
<reference evidence="1 2" key="1">
    <citation type="submission" date="2019-03" db="EMBL/GenBank/DDBJ databases">
        <title>Genomic Encyclopedia of Type Strains, Phase IV (KMG-IV): sequencing the most valuable type-strain genomes for metagenomic binning, comparative biology and taxonomic classification.</title>
        <authorList>
            <person name="Goeker M."/>
        </authorList>
    </citation>
    <scope>NUCLEOTIDE SEQUENCE [LARGE SCALE GENOMIC DNA]</scope>
    <source>
        <strain evidence="1 2">DSM 2781</strain>
    </source>
</reference>
<sequence>MMTPDTAALTGGFSDAPCDAARAFRAILEAMARPGRIYPVTGATPPAPLSVAAGTALLVLADGTTPVHLAGRFDTPEIRQWLTFHTGAPLTAPAEAAFAVGDWAGLLPLDAYRIGVPEYPDRSATLIVELDALKDEGARLTGPGIEHEHRLNLPEPAAFRANAALFPLGLDFIVTAGERVAALPRTTKVEDA</sequence>
<dbReference type="Proteomes" id="UP000295733">
    <property type="component" value="Unassembled WGS sequence"/>
</dbReference>
<accession>A0A4R2NP98</accession>
<dbReference type="NCBIfam" id="TIGR03292">
    <property type="entry name" value="PhnH_redo"/>
    <property type="match status" value="1"/>
</dbReference>